<protein>
    <submittedName>
        <fullName evidence="2">Alpha/beta hydrolase</fullName>
    </submittedName>
</protein>
<gene>
    <name evidence="2" type="ORF">QF092_08115</name>
</gene>
<feature type="domain" description="Serine aminopeptidase S33" evidence="1">
    <location>
        <begin position="41"/>
        <end position="293"/>
    </location>
</feature>
<dbReference type="Proteomes" id="UP001230978">
    <property type="component" value="Chromosome"/>
</dbReference>
<dbReference type="InterPro" id="IPR022742">
    <property type="entry name" value="Hydrolase_4"/>
</dbReference>
<proteinExistence type="predicted"/>
<dbReference type="Pfam" id="PF12146">
    <property type="entry name" value="Hydrolase_4"/>
    <property type="match status" value="1"/>
</dbReference>
<evidence type="ECO:0000313" key="3">
    <source>
        <dbReference type="Proteomes" id="UP001230978"/>
    </source>
</evidence>
<dbReference type="EMBL" id="CP124535">
    <property type="protein sequence ID" value="WGV17732.1"/>
    <property type="molecule type" value="Genomic_DNA"/>
</dbReference>
<evidence type="ECO:0000259" key="1">
    <source>
        <dbReference type="Pfam" id="PF12146"/>
    </source>
</evidence>
<organism evidence="2 3">
    <name type="scientific">Fuscovulum ytuae</name>
    <dbReference type="NCBI Taxonomy" id="3042299"/>
    <lineage>
        <taxon>Bacteria</taxon>
        <taxon>Pseudomonadati</taxon>
        <taxon>Pseudomonadota</taxon>
        <taxon>Alphaproteobacteria</taxon>
        <taxon>Rhodobacterales</taxon>
        <taxon>Paracoccaceae</taxon>
        <taxon>Fuscovulum</taxon>
    </lineage>
</organism>
<dbReference type="SUPFAM" id="SSF53474">
    <property type="entry name" value="alpha/beta-Hydrolases"/>
    <property type="match status" value="1"/>
</dbReference>
<evidence type="ECO:0000313" key="2">
    <source>
        <dbReference type="EMBL" id="WGV17732.1"/>
    </source>
</evidence>
<name>A0ABY8QBU5_9RHOB</name>
<accession>A0ABY8QBU5</accession>
<dbReference type="RefSeq" id="WP_281469248.1">
    <property type="nucleotide sequence ID" value="NZ_CP124535.1"/>
</dbReference>
<keyword evidence="2" id="KW-0378">Hydrolase</keyword>
<dbReference type="InterPro" id="IPR029058">
    <property type="entry name" value="AB_hydrolase_fold"/>
</dbReference>
<dbReference type="GO" id="GO:0016787">
    <property type="term" value="F:hydrolase activity"/>
    <property type="evidence" value="ECO:0007669"/>
    <property type="project" value="UniProtKB-KW"/>
</dbReference>
<sequence length="312" mass="33587">MTEAAPLFDDLADAPPGGRAVWLHPADGPRIRAAIWGAHAAKGTVFLFPGRTEYIEKYGRAAGDFAARGYATLVVDWRGQGLADRAFADRLIGHIGDFDEYQRDVDALIALATAEGLPRPYHLMCHSMGGCIGLRSLMRGLPFASAVFSAPMWGISMAAWSRPVAHVLGRLAPIFGQGHRYAPGTGGQTYVLAAPFQDNVLTTDPEMWEYMRRQVAAHPDLALGGPSLGWLGAALRECGMLATMPAPTTPAVTALGTAEKVVDVAPIHLRMAGWRTGRLDLYQGAEHEVPMETPAHRSRFFDSAATLFSAHS</sequence>
<dbReference type="Gene3D" id="3.40.50.1820">
    <property type="entry name" value="alpha/beta hydrolase"/>
    <property type="match status" value="1"/>
</dbReference>
<dbReference type="InterPro" id="IPR051044">
    <property type="entry name" value="MAG_DAG_Lipase"/>
</dbReference>
<keyword evidence="3" id="KW-1185">Reference proteome</keyword>
<reference evidence="2 3" key="1">
    <citation type="submission" date="2023-04" db="EMBL/GenBank/DDBJ databases">
        <title>YMD61, complete Genome.</title>
        <authorList>
            <person name="Zhang J."/>
        </authorList>
    </citation>
    <scope>NUCLEOTIDE SEQUENCE [LARGE SCALE GENOMIC DNA]</scope>
    <source>
        <strain evidence="2 3">YMD61</strain>
    </source>
</reference>
<dbReference type="PANTHER" id="PTHR11614">
    <property type="entry name" value="PHOSPHOLIPASE-RELATED"/>
    <property type="match status" value="1"/>
</dbReference>